<dbReference type="AlphaFoldDB" id="A0A218XSB4"/>
<keyword evidence="2 8" id="KW-0812">Transmembrane</keyword>
<name>A0A218XSB4_PUNGR</name>
<evidence type="ECO:0000256" key="2">
    <source>
        <dbReference type="ARBA" id="ARBA00022692"/>
    </source>
</evidence>
<keyword evidence="13" id="KW-1185">Reference proteome</keyword>
<dbReference type="PANTHER" id="PTHR24186">
    <property type="entry name" value="PROTEIN PHOSPHATASE 1 REGULATORY SUBUNIT"/>
    <property type="match status" value="1"/>
</dbReference>
<feature type="transmembrane region" description="Helical" evidence="8">
    <location>
        <begin position="249"/>
        <end position="268"/>
    </location>
</feature>
<evidence type="ECO:0000256" key="6">
    <source>
        <dbReference type="ARBA" id="ARBA00023136"/>
    </source>
</evidence>
<dbReference type="EMBL" id="MTKT01000813">
    <property type="protein sequence ID" value="OWM87546.1"/>
    <property type="molecule type" value="Genomic_DNA"/>
</dbReference>
<evidence type="ECO:0000256" key="1">
    <source>
        <dbReference type="ARBA" id="ARBA00004141"/>
    </source>
</evidence>
<dbReference type="PANTHER" id="PTHR24186:SF48">
    <property type="entry name" value="ANKYRIN REPEAT-CONTAINING PROTEIN ITN1"/>
    <property type="match status" value="1"/>
</dbReference>
<evidence type="ECO:0000313" key="12">
    <source>
        <dbReference type="Proteomes" id="UP000197138"/>
    </source>
</evidence>
<evidence type="ECO:0000313" key="11">
    <source>
        <dbReference type="EMBL" id="PKI74659.1"/>
    </source>
</evidence>
<keyword evidence="6 8" id="KW-0472">Membrane</keyword>
<evidence type="ECO:0000313" key="13">
    <source>
        <dbReference type="Proteomes" id="UP000233551"/>
    </source>
</evidence>
<dbReference type="InterPro" id="IPR026961">
    <property type="entry name" value="PGG_dom"/>
</dbReference>
<gene>
    <name evidence="10" type="ORF">CDL15_Pgr022658</name>
    <name evidence="11" type="ORF">CRG98_004986</name>
</gene>
<accession>A0A218XSB4</accession>
<dbReference type="EMBL" id="PGOL01000196">
    <property type="protein sequence ID" value="PKI74659.1"/>
    <property type="molecule type" value="Genomic_DNA"/>
</dbReference>
<evidence type="ECO:0000256" key="4">
    <source>
        <dbReference type="ARBA" id="ARBA00022989"/>
    </source>
</evidence>
<dbReference type="Pfam" id="PF13962">
    <property type="entry name" value="PGG"/>
    <property type="match status" value="1"/>
</dbReference>
<dbReference type="Proteomes" id="UP000197138">
    <property type="component" value="Unassembled WGS sequence"/>
</dbReference>
<dbReference type="GO" id="GO:0005886">
    <property type="term" value="C:plasma membrane"/>
    <property type="evidence" value="ECO:0007669"/>
    <property type="project" value="TreeGrafter"/>
</dbReference>
<protein>
    <recommendedName>
        <fullName evidence="9">PGG domain-containing protein</fullName>
    </recommendedName>
</protein>
<keyword evidence="5" id="KW-0040">ANK repeat</keyword>
<comment type="caution">
    <text evidence="10">The sequence shown here is derived from an EMBL/GenBank/DDBJ whole genome shotgun (WGS) entry which is preliminary data.</text>
</comment>
<reference evidence="12" key="1">
    <citation type="journal article" date="2017" name="Plant J.">
        <title>The pomegranate (Punica granatum L.) genome and the genomics of punicalagin biosynthesis.</title>
        <authorList>
            <person name="Qin G."/>
            <person name="Xu C."/>
            <person name="Ming R."/>
            <person name="Tang H."/>
            <person name="Guyot R."/>
            <person name="Kramer E.M."/>
            <person name="Hu Y."/>
            <person name="Yi X."/>
            <person name="Qi Y."/>
            <person name="Xu X."/>
            <person name="Gao Z."/>
            <person name="Pan H."/>
            <person name="Jian J."/>
            <person name="Tian Y."/>
            <person name="Yue Z."/>
            <person name="Xu Y."/>
        </authorList>
    </citation>
    <scope>NUCLEOTIDE SEQUENCE [LARGE SCALE GENOMIC DNA]</scope>
    <source>
        <strain evidence="12">cv. Dabenzi</strain>
    </source>
</reference>
<evidence type="ECO:0000256" key="7">
    <source>
        <dbReference type="SAM" id="MobiDB-lite"/>
    </source>
</evidence>
<proteinExistence type="predicted"/>
<dbReference type="Proteomes" id="UP000233551">
    <property type="component" value="Unassembled WGS sequence"/>
</dbReference>
<feature type="transmembrane region" description="Helical" evidence="8">
    <location>
        <begin position="179"/>
        <end position="203"/>
    </location>
</feature>
<feature type="transmembrane region" description="Helical" evidence="8">
    <location>
        <begin position="148"/>
        <end position="167"/>
    </location>
</feature>
<evidence type="ECO:0000256" key="8">
    <source>
        <dbReference type="SAM" id="Phobius"/>
    </source>
</evidence>
<feature type="transmembrane region" description="Helical" evidence="8">
    <location>
        <begin position="223"/>
        <end position="243"/>
    </location>
</feature>
<organism evidence="10 12">
    <name type="scientific">Punica granatum</name>
    <name type="common">Pomegranate</name>
    <dbReference type="NCBI Taxonomy" id="22663"/>
    <lineage>
        <taxon>Eukaryota</taxon>
        <taxon>Viridiplantae</taxon>
        <taxon>Streptophyta</taxon>
        <taxon>Embryophyta</taxon>
        <taxon>Tracheophyta</taxon>
        <taxon>Spermatophyta</taxon>
        <taxon>Magnoliopsida</taxon>
        <taxon>eudicotyledons</taxon>
        <taxon>Gunneridae</taxon>
        <taxon>Pentapetalae</taxon>
        <taxon>rosids</taxon>
        <taxon>malvids</taxon>
        <taxon>Myrtales</taxon>
        <taxon>Lythraceae</taxon>
        <taxon>Punica</taxon>
    </lineage>
</organism>
<reference evidence="11 13" key="3">
    <citation type="submission" date="2017-11" db="EMBL/GenBank/DDBJ databases">
        <title>De-novo sequencing of pomegranate (Punica granatum L.) genome.</title>
        <authorList>
            <person name="Akparov Z."/>
            <person name="Amiraslanov A."/>
            <person name="Hajiyeva S."/>
            <person name="Abbasov M."/>
            <person name="Kaur K."/>
            <person name="Hamwieh A."/>
            <person name="Solovyev V."/>
            <person name="Salamov A."/>
            <person name="Braich B."/>
            <person name="Kosarev P."/>
            <person name="Mahmoud A."/>
            <person name="Hajiyev E."/>
            <person name="Babayeva S."/>
            <person name="Izzatullayeva V."/>
            <person name="Mammadov A."/>
            <person name="Mammadov A."/>
            <person name="Sharifova S."/>
            <person name="Ojaghi J."/>
            <person name="Eynullazada K."/>
            <person name="Bayramov B."/>
            <person name="Abdulazimova A."/>
            <person name="Shahmuradov I."/>
        </authorList>
    </citation>
    <scope>NUCLEOTIDE SEQUENCE [LARGE SCALE GENOMIC DNA]</scope>
    <source>
        <strain evidence="11">AG2017</strain>
        <strain evidence="13">cv. AG2017</strain>
        <tissue evidence="11">Leaf</tissue>
    </source>
</reference>
<reference evidence="10" key="2">
    <citation type="submission" date="2017-06" db="EMBL/GenBank/DDBJ databases">
        <title>The pomegranate genome and the genomics of punicalagin biosynthesis.</title>
        <authorList>
            <person name="Xu C."/>
        </authorList>
    </citation>
    <scope>NUCLEOTIDE SEQUENCE [LARGE SCALE GENOMIC DNA]</scope>
    <source>
        <tissue evidence="10">Fresh leaf</tissue>
    </source>
</reference>
<feature type="region of interest" description="Disordered" evidence="7">
    <location>
        <begin position="1"/>
        <end position="43"/>
    </location>
</feature>
<feature type="domain" description="PGG" evidence="9">
    <location>
        <begin position="140"/>
        <end position="242"/>
    </location>
</feature>
<evidence type="ECO:0000256" key="5">
    <source>
        <dbReference type="ARBA" id="ARBA00023043"/>
    </source>
</evidence>
<evidence type="ECO:0000259" key="9">
    <source>
        <dbReference type="Pfam" id="PF13962"/>
    </source>
</evidence>
<sequence>MASEIEQGAKRDLEKGLIMTRELSQNSPADPSPPPSPSSRAPALVLPYSGKTVDHASKKKYVKQVTGSHNDIELHLAAQRGGLPAVRQFPNDIDLQMVGTLSGAELDERKRANKEQKTALDIAVELPYLKEELSRNLRKRLNHNATSVNKAAVLIAQIAFAAIFTIPGSPVETSHNISVQVLVIFNSIAFFASLAVVVIQTILSRGETEPEVIVMTAEVSNKLIWLASACILVMFMATITIVVGRRCQWATILIMVVGGALIAGSLGIKTCYEVRRLRKIE</sequence>
<evidence type="ECO:0000256" key="3">
    <source>
        <dbReference type="ARBA" id="ARBA00022737"/>
    </source>
</evidence>
<dbReference type="STRING" id="22663.A0A218XSB4"/>
<keyword evidence="3" id="KW-0677">Repeat</keyword>
<comment type="subcellular location">
    <subcellularLocation>
        <location evidence="1">Membrane</location>
        <topology evidence="1">Multi-pass membrane protein</topology>
    </subcellularLocation>
</comment>
<keyword evidence="4 8" id="KW-1133">Transmembrane helix</keyword>
<evidence type="ECO:0000313" key="10">
    <source>
        <dbReference type="EMBL" id="OWM87546.1"/>
    </source>
</evidence>